<evidence type="ECO:0000256" key="1">
    <source>
        <dbReference type="ARBA" id="ARBA00007074"/>
    </source>
</evidence>
<dbReference type="GO" id="GO:0008234">
    <property type="term" value="F:cysteine-type peptidase activity"/>
    <property type="evidence" value="ECO:0007669"/>
    <property type="project" value="UniProtKB-KW"/>
</dbReference>
<evidence type="ECO:0000256" key="4">
    <source>
        <dbReference type="ARBA" id="ARBA00022807"/>
    </source>
</evidence>
<accession>A0A231H5W9</accession>
<dbReference type="Proteomes" id="UP000215506">
    <property type="component" value="Unassembled WGS sequence"/>
</dbReference>
<comment type="similarity">
    <text evidence="1">Belongs to the peptidase C40 family.</text>
</comment>
<keyword evidence="3 7" id="KW-0378">Hydrolase</keyword>
<evidence type="ECO:0000256" key="3">
    <source>
        <dbReference type="ARBA" id="ARBA00022801"/>
    </source>
</evidence>
<evidence type="ECO:0000259" key="6">
    <source>
        <dbReference type="PROSITE" id="PS51935"/>
    </source>
</evidence>
<gene>
    <name evidence="7" type="ORF">B7C42_03652</name>
</gene>
<feature type="domain" description="NlpC/P60" evidence="6">
    <location>
        <begin position="260"/>
        <end position="379"/>
    </location>
</feature>
<keyword evidence="4" id="KW-0788">Thiol protease</keyword>
<dbReference type="SUPFAM" id="SSF54001">
    <property type="entry name" value="Cysteine proteinases"/>
    <property type="match status" value="1"/>
</dbReference>
<reference evidence="7 8" key="1">
    <citation type="submission" date="2017-07" db="EMBL/GenBank/DDBJ databases">
        <title>First draft Genome Sequence of Nocardia cerradoensis isolated from human infection.</title>
        <authorList>
            <person name="Carrasco G."/>
        </authorList>
    </citation>
    <scope>NUCLEOTIDE SEQUENCE [LARGE SCALE GENOMIC DNA]</scope>
    <source>
        <strain evidence="7 8">CNM20130759</strain>
    </source>
</reference>
<sequence>MVSSSGRENGARQAVTAHKGNAQRNNRTRRLVGGSLAVGALVFGASSGGLATADPAPAEQPATAGDAVQRLIELSHQSEQLNQQALAAQGDLEAKQGVARDADAKLTTATQALDAAKAEVRKYQPAVDRTAIAAYQGARTNRLFSVLVSDSPQQLLDQMSTLDVLSTQTSDQLAQFSKATDSATAAETAAKSASDAAQAAAQKADQVRADLEHKRADLQGAMAQVIQAWGALSAGEKSSLAGSLFPPGFDRDTLLRGLVPGSGTSALAAGLTRVGDPYVWGATGPDQFDCSGLVQWAFHHVGIDLPRTSQAQATVGTPVSRESLQPGDVVFFYSDASHVGIYAGNGMILHASTFGVPVAVAPMGNTPFHSARRYWIGMP</sequence>
<evidence type="ECO:0000256" key="5">
    <source>
        <dbReference type="SAM" id="MobiDB-lite"/>
    </source>
</evidence>
<protein>
    <submittedName>
        <fullName evidence="7">Putative endopeptidase</fullName>
        <ecNumber evidence="7">3.4.-.-</ecNumber>
    </submittedName>
</protein>
<dbReference type="GO" id="GO:0006508">
    <property type="term" value="P:proteolysis"/>
    <property type="evidence" value="ECO:0007669"/>
    <property type="project" value="UniProtKB-KW"/>
</dbReference>
<keyword evidence="8" id="KW-1185">Reference proteome</keyword>
<name>A0A231H5W9_9NOCA</name>
<dbReference type="PROSITE" id="PS51935">
    <property type="entry name" value="NLPC_P60"/>
    <property type="match status" value="1"/>
</dbReference>
<evidence type="ECO:0000313" key="8">
    <source>
        <dbReference type="Proteomes" id="UP000215506"/>
    </source>
</evidence>
<dbReference type="Gene3D" id="3.90.1720.10">
    <property type="entry name" value="endopeptidase domain like (from Nostoc punctiforme)"/>
    <property type="match status" value="1"/>
</dbReference>
<evidence type="ECO:0000256" key="2">
    <source>
        <dbReference type="ARBA" id="ARBA00022670"/>
    </source>
</evidence>
<keyword evidence="2" id="KW-0645">Protease</keyword>
<organism evidence="7 8">
    <name type="scientific">Nocardia cerradoensis</name>
    <dbReference type="NCBI Taxonomy" id="85688"/>
    <lineage>
        <taxon>Bacteria</taxon>
        <taxon>Bacillati</taxon>
        <taxon>Actinomycetota</taxon>
        <taxon>Actinomycetes</taxon>
        <taxon>Mycobacteriales</taxon>
        <taxon>Nocardiaceae</taxon>
        <taxon>Nocardia</taxon>
    </lineage>
</organism>
<proteinExistence type="inferred from homology"/>
<dbReference type="EMBL" id="NGAF01000007">
    <property type="protein sequence ID" value="OXR44096.1"/>
    <property type="molecule type" value="Genomic_DNA"/>
</dbReference>
<dbReference type="InterPro" id="IPR051794">
    <property type="entry name" value="PG_Endopeptidase_C40"/>
</dbReference>
<dbReference type="PANTHER" id="PTHR47359">
    <property type="entry name" value="PEPTIDOGLYCAN DL-ENDOPEPTIDASE CWLO"/>
    <property type="match status" value="1"/>
</dbReference>
<dbReference type="AlphaFoldDB" id="A0A231H5W9"/>
<dbReference type="PANTHER" id="PTHR47359:SF3">
    <property type="entry name" value="NLP_P60 DOMAIN-CONTAINING PROTEIN-RELATED"/>
    <property type="match status" value="1"/>
</dbReference>
<comment type="caution">
    <text evidence="7">The sequence shown here is derived from an EMBL/GenBank/DDBJ whole genome shotgun (WGS) entry which is preliminary data.</text>
</comment>
<evidence type="ECO:0000313" key="7">
    <source>
        <dbReference type="EMBL" id="OXR44096.1"/>
    </source>
</evidence>
<dbReference type="InterPro" id="IPR000064">
    <property type="entry name" value="NLP_P60_dom"/>
</dbReference>
<dbReference type="InterPro" id="IPR038765">
    <property type="entry name" value="Papain-like_cys_pep_sf"/>
</dbReference>
<dbReference type="Pfam" id="PF00877">
    <property type="entry name" value="NLPC_P60"/>
    <property type="match status" value="1"/>
</dbReference>
<dbReference type="EC" id="3.4.-.-" evidence="7"/>
<feature type="region of interest" description="Disordered" evidence="5">
    <location>
        <begin position="1"/>
        <end position="27"/>
    </location>
</feature>